<proteinExistence type="predicted"/>
<dbReference type="GO" id="GO:0006952">
    <property type="term" value="P:defense response"/>
    <property type="evidence" value="ECO:0007669"/>
    <property type="project" value="TreeGrafter"/>
</dbReference>
<dbReference type="Gene3D" id="3.40.50.80">
    <property type="entry name" value="Nucleotide-binding domain of ferredoxin-NADP reductase (FNR) module"/>
    <property type="match status" value="1"/>
</dbReference>
<evidence type="ECO:0000256" key="6">
    <source>
        <dbReference type="ARBA" id="ARBA00023065"/>
    </source>
</evidence>
<evidence type="ECO:0000259" key="10">
    <source>
        <dbReference type="PROSITE" id="PS51384"/>
    </source>
</evidence>
<dbReference type="InterPro" id="IPR013112">
    <property type="entry name" value="FAD-bd_8"/>
</dbReference>
<dbReference type="OMA" id="RSYWAVH"/>
<keyword evidence="6" id="KW-0813">Transport</keyword>
<feature type="compositionally biased region" description="Polar residues" evidence="8">
    <location>
        <begin position="484"/>
        <end position="501"/>
    </location>
</feature>
<dbReference type="SUPFAM" id="SSF52343">
    <property type="entry name" value="Ferredoxin reductase-like, C-terminal NADP-linked domain"/>
    <property type="match status" value="1"/>
</dbReference>
<dbReference type="Proteomes" id="UP000243081">
    <property type="component" value="Unassembled WGS sequence"/>
</dbReference>
<feature type="transmembrane region" description="Helical" evidence="9">
    <location>
        <begin position="317"/>
        <end position="336"/>
    </location>
</feature>
<dbReference type="GO" id="GO:0016175">
    <property type="term" value="F:superoxide-generating NAD(P)H oxidase activity"/>
    <property type="evidence" value="ECO:0007669"/>
    <property type="project" value="TreeGrafter"/>
</dbReference>
<dbReference type="GO" id="GO:0042554">
    <property type="term" value="P:superoxide anion generation"/>
    <property type="evidence" value="ECO:0007669"/>
    <property type="project" value="TreeGrafter"/>
</dbReference>
<dbReference type="InterPro" id="IPR017927">
    <property type="entry name" value="FAD-bd_FR_type"/>
</dbReference>
<keyword evidence="4 9" id="KW-1133">Transmembrane helix</keyword>
<dbReference type="InterPro" id="IPR017938">
    <property type="entry name" value="Riboflavin_synthase-like_b-brl"/>
</dbReference>
<evidence type="ECO:0000313" key="12">
    <source>
        <dbReference type="Proteomes" id="UP000243081"/>
    </source>
</evidence>
<evidence type="ECO:0000256" key="2">
    <source>
        <dbReference type="ARBA" id="ARBA00022692"/>
    </source>
</evidence>
<feature type="region of interest" description="Disordered" evidence="8">
    <location>
        <begin position="616"/>
        <end position="637"/>
    </location>
</feature>
<dbReference type="InterPro" id="IPR013130">
    <property type="entry name" value="Fe3_Rdtase_TM_dom"/>
</dbReference>
<evidence type="ECO:0000256" key="1">
    <source>
        <dbReference type="ARBA" id="ARBA00004141"/>
    </source>
</evidence>
<dbReference type="AlphaFoldDB" id="A0A179ITM8"/>
<evidence type="ECO:0000256" key="4">
    <source>
        <dbReference type="ARBA" id="ARBA00022989"/>
    </source>
</evidence>
<feature type="transmembrane region" description="Helical" evidence="9">
    <location>
        <begin position="162"/>
        <end position="187"/>
    </location>
</feature>
<keyword evidence="6" id="KW-0406">Ion transport</keyword>
<dbReference type="InterPro" id="IPR050369">
    <property type="entry name" value="RBOH/FRE"/>
</dbReference>
<dbReference type="OrthoDB" id="167398at2759"/>
<evidence type="ECO:0000313" key="11">
    <source>
        <dbReference type="EMBL" id="OAR05685.1"/>
    </source>
</evidence>
<feature type="transmembrane region" description="Helical" evidence="9">
    <location>
        <begin position="292"/>
        <end position="311"/>
    </location>
</feature>
<dbReference type="PANTHER" id="PTHR11972">
    <property type="entry name" value="NADPH OXIDASE"/>
    <property type="match status" value="1"/>
</dbReference>
<keyword evidence="3" id="KW-0249">Electron transport</keyword>
<feature type="transmembrane region" description="Helical" evidence="9">
    <location>
        <begin position="261"/>
        <end position="280"/>
    </location>
</feature>
<evidence type="ECO:0000256" key="3">
    <source>
        <dbReference type="ARBA" id="ARBA00022982"/>
    </source>
</evidence>
<dbReference type="GO" id="GO:0043020">
    <property type="term" value="C:NADPH oxidase complex"/>
    <property type="evidence" value="ECO:0007669"/>
    <property type="project" value="TreeGrafter"/>
</dbReference>
<protein>
    <recommendedName>
        <fullName evidence="10">FAD-binding FR-type domain-containing protein</fullName>
    </recommendedName>
</protein>
<dbReference type="GO" id="GO:0006811">
    <property type="term" value="P:monoatomic ion transport"/>
    <property type="evidence" value="ECO:0007669"/>
    <property type="project" value="UniProtKB-KW"/>
</dbReference>
<dbReference type="InterPro" id="IPR013121">
    <property type="entry name" value="Fe_red_NAD-bd_6"/>
</dbReference>
<keyword evidence="12" id="KW-1185">Reference proteome</keyword>
<keyword evidence="7 9" id="KW-0472">Membrane</keyword>
<dbReference type="CDD" id="cd06186">
    <property type="entry name" value="NOX_Duox_like_FAD_NADP"/>
    <property type="match status" value="1"/>
</dbReference>
<feature type="transmembrane region" description="Helical" evidence="9">
    <location>
        <begin position="118"/>
        <end position="142"/>
    </location>
</feature>
<dbReference type="Pfam" id="PF08022">
    <property type="entry name" value="FAD_binding_8"/>
    <property type="match status" value="1"/>
</dbReference>
<dbReference type="Pfam" id="PF08030">
    <property type="entry name" value="NAD_binding_6"/>
    <property type="match status" value="1"/>
</dbReference>
<dbReference type="PROSITE" id="PS51384">
    <property type="entry name" value="FAD_FR"/>
    <property type="match status" value="1"/>
</dbReference>
<accession>A0A179ITM8</accession>
<feature type="domain" description="FAD-binding FR-type" evidence="10">
    <location>
        <begin position="341"/>
        <end position="441"/>
    </location>
</feature>
<feature type="transmembrane region" description="Helical" evidence="9">
    <location>
        <begin position="208"/>
        <end position="233"/>
    </location>
</feature>
<comment type="caution">
    <text evidence="11">The sequence shown here is derived from an EMBL/GenBank/DDBJ whole genome shotgun (WGS) entry which is preliminary data.</text>
</comment>
<reference evidence="11 12" key="1">
    <citation type="submission" date="2016-03" db="EMBL/GenBank/DDBJ databases">
        <title>Fine-scale spatial genetic structure of a fungal parasite of coffee scale insects.</title>
        <authorList>
            <person name="Jackson D."/>
            <person name="Zemenick K.A."/>
            <person name="Malloure B."/>
            <person name="Quandt C.A."/>
            <person name="James T.Y."/>
        </authorList>
    </citation>
    <scope>NUCLEOTIDE SEQUENCE [LARGE SCALE GENOMIC DNA]</scope>
    <source>
        <strain evidence="11 12">UM487</strain>
    </source>
</reference>
<comment type="subcellular location">
    <subcellularLocation>
        <location evidence="1">Membrane</location>
        <topology evidence="1">Multi-pass membrane protein</topology>
    </subcellularLocation>
</comment>
<feature type="region of interest" description="Disordered" evidence="8">
    <location>
        <begin position="484"/>
        <end position="509"/>
    </location>
</feature>
<gene>
    <name evidence="11" type="ORF">LLEC1_06411</name>
</gene>
<evidence type="ECO:0000256" key="5">
    <source>
        <dbReference type="ARBA" id="ARBA00023002"/>
    </source>
</evidence>
<dbReference type="EMBL" id="LUKN01000160">
    <property type="protein sequence ID" value="OAR05685.1"/>
    <property type="molecule type" value="Genomic_DNA"/>
</dbReference>
<organism evidence="11 12">
    <name type="scientific">Cordyceps confragosa</name>
    <name type="common">Lecanicillium lecanii</name>
    <dbReference type="NCBI Taxonomy" id="2714763"/>
    <lineage>
        <taxon>Eukaryota</taxon>
        <taxon>Fungi</taxon>
        <taxon>Dikarya</taxon>
        <taxon>Ascomycota</taxon>
        <taxon>Pezizomycotina</taxon>
        <taxon>Sordariomycetes</taxon>
        <taxon>Hypocreomycetidae</taxon>
        <taxon>Hypocreales</taxon>
        <taxon>Cordycipitaceae</taxon>
        <taxon>Akanthomyces</taxon>
    </lineage>
</organism>
<sequence length="683" mass="77526">MVIDVPYLNDDEITEFIDYFDKGAAGGDIDRSDLEQCLEQTHSELARQSNNASSHENARVRRDAFRNMLGEPGPLLPREYLVSRIRNWKIPSLVQARREERRQDGVFQRRGALRLLRAYWAVHGYEIVFLAFVVATIGASAAAEIVKYDAARYTSAFGPGIVVAKGCTGALYPTFFFMTLSMSRYFTTILRRSPCVVRFLNLDLSRRFHIWICSLGLLLATIHGVSHLTATFIHGSNPKNDEAVTRVIAEKLPGHHYIDYIRSRAGVTGLAALGLFYIVAMMSVRRMRRYNYNMFQLGHILLYPILALTIAHGTSQLLQVSIFGYILALPTFLLLFERISRMALGFYLIDASIELSTNDTIELTAQMPDYRIWDYTAGQYILLLVPEISSFQWHPFTISYCHDKSITLHIKTSGDWTSKLRGLGPTIKVAINGPFGAPAQRFHDFRYSIIIGAGVGITPFSAILADLQRKDDLDNAWQQRQQLKSGYNTSSVQDTMPSSPAKSLHRGHRKHRRTDFHWIVRDRHNLSWLSHLLNHVSLSQQNRRCQLNTPQLDIRINTHITAKHTNIVAYIFSWILETSRSENHPASSLTGLLNATSFGRPDFDSILNEHYEDVQKLNSGRNESNRKRVHSDDGEDHDPERAVGVFYCGASEVGVMLADKCWRLTARGRVDGSCITYHFIVES</sequence>
<keyword evidence="2 9" id="KW-0812">Transmembrane</keyword>
<dbReference type="Gene3D" id="2.40.30.10">
    <property type="entry name" value="Translation factors"/>
    <property type="match status" value="1"/>
</dbReference>
<dbReference type="Pfam" id="PF01794">
    <property type="entry name" value="Ferric_reduct"/>
    <property type="match status" value="1"/>
</dbReference>
<dbReference type="InterPro" id="IPR039261">
    <property type="entry name" value="FNR_nucleotide-bd"/>
</dbReference>
<keyword evidence="5" id="KW-0560">Oxidoreductase</keyword>
<evidence type="ECO:0000256" key="7">
    <source>
        <dbReference type="ARBA" id="ARBA00023136"/>
    </source>
</evidence>
<feature type="compositionally biased region" description="Basic and acidic residues" evidence="8">
    <location>
        <begin position="623"/>
        <end position="632"/>
    </location>
</feature>
<evidence type="ECO:0000256" key="8">
    <source>
        <dbReference type="SAM" id="MobiDB-lite"/>
    </source>
</evidence>
<evidence type="ECO:0000256" key="9">
    <source>
        <dbReference type="SAM" id="Phobius"/>
    </source>
</evidence>
<dbReference type="PANTHER" id="PTHR11972:SF153">
    <property type="entry name" value="SUPEROXIDE-GENERATING NADPH OXIDASE HEAVY CHAIN SUBUNIT A"/>
    <property type="match status" value="1"/>
</dbReference>
<dbReference type="SUPFAM" id="SSF63380">
    <property type="entry name" value="Riboflavin synthase domain-like"/>
    <property type="match status" value="1"/>
</dbReference>
<name>A0A179ITM8_CORDF</name>